<dbReference type="PANTHER" id="PTHR11127">
    <property type="entry name" value="60S RIBOSOMAL PROTEIN L14"/>
    <property type="match status" value="1"/>
</dbReference>
<dbReference type="PANTHER" id="PTHR11127:SF2">
    <property type="entry name" value="LARGE RIBOSOMAL SUBUNIT PROTEIN EL14"/>
    <property type="match status" value="1"/>
</dbReference>
<dbReference type="GO" id="GO:0003729">
    <property type="term" value="F:mRNA binding"/>
    <property type="evidence" value="ECO:0007669"/>
    <property type="project" value="UniProtKB-ARBA"/>
</dbReference>
<dbReference type="CDD" id="cd23702">
    <property type="entry name" value="eL14"/>
    <property type="match status" value="1"/>
</dbReference>
<protein>
    <submittedName>
        <fullName evidence="4">60S ribosomal protein L14-2</fullName>
    </submittedName>
</protein>
<dbReference type="EMBL" id="VEPZ02001301">
    <property type="protein sequence ID" value="KAE8681760.1"/>
    <property type="molecule type" value="Genomic_DNA"/>
</dbReference>
<dbReference type="FunFam" id="2.30.30.30:FF:000026">
    <property type="entry name" value="60S ribosomal protein L14-1"/>
    <property type="match status" value="1"/>
</dbReference>
<comment type="caution">
    <text evidence="4">The sequence shown here is derived from an EMBL/GenBank/DDBJ whole genome shotgun (WGS) entry which is preliminary data.</text>
</comment>
<reference evidence="4" key="1">
    <citation type="submission" date="2019-09" db="EMBL/GenBank/DDBJ databases">
        <title>Draft genome information of white flower Hibiscus syriacus.</title>
        <authorList>
            <person name="Kim Y.-M."/>
        </authorList>
    </citation>
    <scope>NUCLEOTIDE SEQUENCE [LARGE SCALE GENOMIC DNA]</scope>
    <source>
        <strain evidence="4">YM2019G1</strain>
    </source>
</reference>
<dbReference type="SUPFAM" id="SSF50104">
    <property type="entry name" value="Translation proteins SH3-like domain"/>
    <property type="match status" value="1"/>
</dbReference>
<dbReference type="InterPro" id="IPR014722">
    <property type="entry name" value="Rib_uL2_dom2"/>
</dbReference>
<sequence>MVYPFKRYVEIGRVALVNYGKDYGKLVVIVDVVDQNRALVDAPDMVRSQMNFKRLTLTDIKIDINRVPKKKTLIDPMEKACWCEEQVGEQFMGQEADRTEKTGIS</sequence>
<proteinExistence type="inferred from homology"/>
<keyword evidence="2 4" id="KW-0689">Ribosomal protein</keyword>
<dbReference type="Proteomes" id="UP000436088">
    <property type="component" value="Unassembled WGS sequence"/>
</dbReference>
<dbReference type="GO" id="GO:0022625">
    <property type="term" value="C:cytosolic large ribosomal subunit"/>
    <property type="evidence" value="ECO:0007669"/>
    <property type="project" value="TreeGrafter"/>
</dbReference>
<accession>A0A6A2YQW0</accession>
<evidence type="ECO:0000256" key="2">
    <source>
        <dbReference type="ARBA" id="ARBA00022980"/>
    </source>
</evidence>
<dbReference type="AlphaFoldDB" id="A0A6A2YQW0"/>
<name>A0A6A2YQW0_HIBSY</name>
<organism evidence="4 5">
    <name type="scientific">Hibiscus syriacus</name>
    <name type="common">Rose of Sharon</name>
    <dbReference type="NCBI Taxonomy" id="106335"/>
    <lineage>
        <taxon>Eukaryota</taxon>
        <taxon>Viridiplantae</taxon>
        <taxon>Streptophyta</taxon>
        <taxon>Embryophyta</taxon>
        <taxon>Tracheophyta</taxon>
        <taxon>Spermatophyta</taxon>
        <taxon>Magnoliopsida</taxon>
        <taxon>eudicotyledons</taxon>
        <taxon>Gunneridae</taxon>
        <taxon>Pentapetalae</taxon>
        <taxon>rosids</taxon>
        <taxon>malvids</taxon>
        <taxon>Malvales</taxon>
        <taxon>Malvaceae</taxon>
        <taxon>Malvoideae</taxon>
        <taxon>Hibiscus</taxon>
    </lineage>
</organism>
<evidence type="ECO:0000313" key="5">
    <source>
        <dbReference type="Proteomes" id="UP000436088"/>
    </source>
</evidence>
<dbReference type="GO" id="GO:0003735">
    <property type="term" value="F:structural constituent of ribosome"/>
    <property type="evidence" value="ECO:0007669"/>
    <property type="project" value="InterPro"/>
</dbReference>
<evidence type="ECO:0000313" key="4">
    <source>
        <dbReference type="EMBL" id="KAE8681760.1"/>
    </source>
</evidence>
<evidence type="ECO:0000256" key="1">
    <source>
        <dbReference type="ARBA" id="ARBA00006592"/>
    </source>
</evidence>
<dbReference type="InterPro" id="IPR008991">
    <property type="entry name" value="Translation_prot_SH3-like_sf"/>
</dbReference>
<gene>
    <name evidence="4" type="ORF">F3Y22_tig00111309pilonHSYRG00114</name>
</gene>
<dbReference type="InterPro" id="IPR039660">
    <property type="entry name" value="Ribosomal_eL14"/>
</dbReference>
<keyword evidence="3" id="KW-0687">Ribonucleoprotein</keyword>
<dbReference type="Gene3D" id="2.30.30.30">
    <property type="match status" value="1"/>
</dbReference>
<comment type="similarity">
    <text evidence="1">Belongs to the eukaryotic ribosomal protein eL14 family.</text>
</comment>
<dbReference type="GO" id="GO:0042273">
    <property type="term" value="P:ribosomal large subunit biogenesis"/>
    <property type="evidence" value="ECO:0007669"/>
    <property type="project" value="TreeGrafter"/>
</dbReference>
<keyword evidence="5" id="KW-1185">Reference proteome</keyword>
<evidence type="ECO:0000256" key="3">
    <source>
        <dbReference type="ARBA" id="ARBA00023274"/>
    </source>
</evidence>